<sequence length="334" mass="35899">MPGVPAWGGIKSSTSSTPAVAGLSRAAWFANKPAPPQNPFLFPPSSVVAATPFGTPRKEGQQPRAFENQGNGGSAPIYPDHYSPAGDKVRLCRELRRNSLAMTPRKLNGVLDCLEGVNRLQEQLIRARRELTNLAIFGNKHGREPQRGPAAAALARSPAARRWKKNNKRRARTGTGGAGGASRRAAKRKQQGRRARERRAEAPAVRPDDKPASPEVEIKLEEQDYAIRAPLRDIAPPNRAMVQRLNWQKLLSLVGTLVVPSRDGPLQSRDDPVPLGHNLALTGARPAVDPGVAATGPGPDAAPVEMAQDAARHECGEEACHVEQVPDVAVVEEP</sequence>
<dbReference type="Proteomes" id="UP001446871">
    <property type="component" value="Unassembled WGS sequence"/>
</dbReference>
<protein>
    <submittedName>
        <fullName evidence="2">Uncharacterized protein</fullName>
    </submittedName>
</protein>
<feature type="compositionally biased region" description="Low complexity" evidence="1">
    <location>
        <begin position="147"/>
        <end position="158"/>
    </location>
</feature>
<evidence type="ECO:0000313" key="3">
    <source>
        <dbReference type="Proteomes" id="UP001446871"/>
    </source>
</evidence>
<organism evidence="2 3">
    <name type="scientific">Apiospora saccharicola</name>
    <dbReference type="NCBI Taxonomy" id="335842"/>
    <lineage>
        <taxon>Eukaryota</taxon>
        <taxon>Fungi</taxon>
        <taxon>Dikarya</taxon>
        <taxon>Ascomycota</taxon>
        <taxon>Pezizomycotina</taxon>
        <taxon>Sordariomycetes</taxon>
        <taxon>Xylariomycetidae</taxon>
        <taxon>Amphisphaeriales</taxon>
        <taxon>Apiosporaceae</taxon>
        <taxon>Apiospora</taxon>
    </lineage>
</organism>
<reference evidence="2 3" key="1">
    <citation type="submission" date="2023-01" db="EMBL/GenBank/DDBJ databases">
        <title>Analysis of 21 Apiospora genomes using comparative genomics revels a genus with tremendous synthesis potential of carbohydrate active enzymes and secondary metabolites.</title>
        <authorList>
            <person name="Sorensen T."/>
        </authorList>
    </citation>
    <scope>NUCLEOTIDE SEQUENCE [LARGE SCALE GENOMIC DNA]</scope>
    <source>
        <strain evidence="2 3">CBS 83171</strain>
    </source>
</reference>
<feature type="compositionally biased region" description="Basic residues" evidence="1">
    <location>
        <begin position="159"/>
        <end position="172"/>
    </location>
</feature>
<name>A0ABR1V991_9PEZI</name>
<feature type="region of interest" description="Disordered" evidence="1">
    <location>
        <begin position="140"/>
        <end position="214"/>
    </location>
</feature>
<accession>A0ABR1V991</accession>
<feature type="region of interest" description="Disordered" evidence="1">
    <location>
        <begin position="52"/>
        <end position="81"/>
    </location>
</feature>
<evidence type="ECO:0000256" key="1">
    <source>
        <dbReference type="SAM" id="MobiDB-lite"/>
    </source>
</evidence>
<comment type="caution">
    <text evidence="2">The sequence shown here is derived from an EMBL/GenBank/DDBJ whole genome shotgun (WGS) entry which is preliminary data.</text>
</comment>
<gene>
    <name evidence="2" type="ORF">PG996_006574</name>
</gene>
<evidence type="ECO:0000313" key="2">
    <source>
        <dbReference type="EMBL" id="KAK8067462.1"/>
    </source>
</evidence>
<proteinExistence type="predicted"/>
<feature type="compositionally biased region" description="Basic residues" evidence="1">
    <location>
        <begin position="184"/>
        <end position="197"/>
    </location>
</feature>
<keyword evidence="3" id="KW-1185">Reference proteome</keyword>
<feature type="compositionally biased region" description="Basic and acidic residues" evidence="1">
    <location>
        <begin position="198"/>
        <end position="214"/>
    </location>
</feature>
<dbReference type="EMBL" id="JAQQWM010000004">
    <property type="protein sequence ID" value="KAK8067462.1"/>
    <property type="molecule type" value="Genomic_DNA"/>
</dbReference>